<sequence>MTYLAHKHQAGATLIVALVFLVVLTIAGITAMQFSTMEERMASNSQFRNEMFQASQSTLEANFAAINANAAGRALLLQASNAGSFSSGSGSYPQRLTNDELAHLGLPSTASRAVDGLTPPTNPGFSVLRNTHPGGKCESVALDASSLEKFECVGYELHVREELANGAYSDQSLGLRFMNIKSGN</sequence>
<evidence type="ECO:0000256" key="1">
    <source>
        <dbReference type="SAM" id="Phobius"/>
    </source>
</evidence>
<evidence type="ECO:0000259" key="2">
    <source>
        <dbReference type="Pfam" id="PF14341"/>
    </source>
</evidence>
<feature type="transmembrane region" description="Helical" evidence="1">
    <location>
        <begin position="12"/>
        <end position="32"/>
    </location>
</feature>
<keyword evidence="4" id="KW-1185">Reference proteome</keyword>
<feature type="domain" description="Type 4 fimbrial biogenesis protein PilX N-terminal" evidence="2">
    <location>
        <begin position="10"/>
        <end position="57"/>
    </location>
</feature>
<gene>
    <name evidence="3" type="ORF">WG219_17600</name>
</gene>
<protein>
    <submittedName>
        <fullName evidence="3">PilX N-terminal domain-containing pilus assembly protein</fullName>
    </submittedName>
</protein>
<proteinExistence type="predicted"/>
<dbReference type="EMBL" id="CP148074">
    <property type="protein sequence ID" value="WXL25097.1"/>
    <property type="molecule type" value="Genomic_DNA"/>
</dbReference>
<keyword evidence="1" id="KW-1133">Transmembrane helix</keyword>
<dbReference type="Pfam" id="PF14341">
    <property type="entry name" value="PilX_N"/>
    <property type="match status" value="1"/>
</dbReference>
<organism evidence="3 4">
    <name type="scientific">Ectopseudomonas mendocina</name>
    <name type="common">Pseudomonas mendocina</name>
    <dbReference type="NCBI Taxonomy" id="300"/>
    <lineage>
        <taxon>Bacteria</taxon>
        <taxon>Pseudomonadati</taxon>
        <taxon>Pseudomonadota</taxon>
        <taxon>Gammaproteobacteria</taxon>
        <taxon>Pseudomonadales</taxon>
        <taxon>Pseudomonadaceae</taxon>
        <taxon>Ectopseudomonas</taxon>
    </lineage>
</organism>
<evidence type="ECO:0000313" key="3">
    <source>
        <dbReference type="EMBL" id="WXL25097.1"/>
    </source>
</evidence>
<accession>A0ABZ2RDP9</accession>
<dbReference type="InterPro" id="IPR025746">
    <property type="entry name" value="PilX_N_dom"/>
</dbReference>
<dbReference type="Proteomes" id="UP001476583">
    <property type="component" value="Chromosome"/>
</dbReference>
<evidence type="ECO:0000313" key="4">
    <source>
        <dbReference type="Proteomes" id="UP001476583"/>
    </source>
</evidence>
<name>A0ABZ2RDP9_ECTME</name>
<keyword evidence="1" id="KW-0812">Transmembrane</keyword>
<reference evidence="3 4" key="1">
    <citation type="submission" date="2024-03" db="EMBL/GenBank/DDBJ databases">
        <title>Complete genome of BD2.</title>
        <authorList>
            <person name="Cao G."/>
        </authorList>
    </citation>
    <scope>NUCLEOTIDE SEQUENCE [LARGE SCALE GENOMIC DNA]</scope>
    <source>
        <strain evidence="3 4">BD2</strain>
    </source>
</reference>
<keyword evidence="1" id="KW-0472">Membrane</keyword>